<evidence type="ECO:0000256" key="6">
    <source>
        <dbReference type="ARBA" id="ARBA00023002"/>
    </source>
</evidence>
<dbReference type="InterPro" id="IPR000846">
    <property type="entry name" value="DapB_N"/>
</dbReference>
<comment type="function">
    <text evidence="13">Catalyzes the conversion of 4-hydroxy-tetrahydrodipicolinate (HTPA) to tetrahydrodipicolinate.</text>
</comment>
<dbReference type="PANTHER" id="PTHR20836">
    <property type="entry name" value="DIHYDRODIPICOLINATE REDUCTASE"/>
    <property type="match status" value="1"/>
</dbReference>
<proteinExistence type="inferred from homology"/>
<gene>
    <name evidence="13" type="primary">dapB</name>
    <name evidence="16" type="ORF">F8O04_06840</name>
</gene>
<dbReference type="HAMAP" id="MF_00102">
    <property type="entry name" value="DapB"/>
    <property type="match status" value="1"/>
</dbReference>
<comment type="caution">
    <text evidence="13">Lacks conserved residue(s) required for the propagation of feature annotation.</text>
</comment>
<dbReference type="FunFam" id="3.30.360.10:FF:000009">
    <property type="entry name" value="4-hydroxy-tetrahydrodipicolinate reductase"/>
    <property type="match status" value="1"/>
</dbReference>
<feature type="domain" description="Dihydrodipicolinate reductase N-terminal" evidence="14">
    <location>
        <begin position="3"/>
        <end position="103"/>
    </location>
</feature>
<dbReference type="UniPathway" id="UPA00034">
    <property type="reaction ID" value="UER00018"/>
</dbReference>
<reference evidence="16 17" key="1">
    <citation type="submission" date="2019-09" db="EMBL/GenBank/DDBJ databases">
        <title>Phylogeny of genus Pseudoclavibacter and closely related genus.</title>
        <authorList>
            <person name="Li Y."/>
        </authorList>
    </citation>
    <scope>NUCLEOTIDE SEQUENCE [LARGE SCALE GENOMIC DNA]</scope>
    <source>
        <strain evidence="16 17">EGI 60007</strain>
    </source>
</reference>
<comment type="catalytic activity">
    <reaction evidence="12 13">
        <text>(S)-2,3,4,5-tetrahydrodipicolinate + NAD(+) + H2O = (2S,4S)-4-hydroxy-2,3,4,5-tetrahydrodipicolinate + NADH + H(+)</text>
        <dbReference type="Rhea" id="RHEA:35323"/>
        <dbReference type="ChEBI" id="CHEBI:15377"/>
        <dbReference type="ChEBI" id="CHEBI:15378"/>
        <dbReference type="ChEBI" id="CHEBI:16845"/>
        <dbReference type="ChEBI" id="CHEBI:57540"/>
        <dbReference type="ChEBI" id="CHEBI:57945"/>
        <dbReference type="ChEBI" id="CHEBI:67139"/>
        <dbReference type="EC" id="1.17.1.8"/>
    </reaction>
</comment>
<dbReference type="PANTHER" id="PTHR20836:SF0">
    <property type="entry name" value="4-HYDROXY-TETRAHYDRODIPICOLINATE REDUCTASE 1, CHLOROPLASTIC-RELATED"/>
    <property type="match status" value="1"/>
</dbReference>
<feature type="binding site" evidence="13">
    <location>
        <begin position="75"/>
        <end position="77"/>
    </location>
    <ligand>
        <name>NAD(+)</name>
        <dbReference type="ChEBI" id="CHEBI:57540"/>
    </ligand>
</feature>
<evidence type="ECO:0000256" key="12">
    <source>
        <dbReference type="ARBA" id="ARBA00049396"/>
    </source>
</evidence>
<dbReference type="OrthoDB" id="9790352at2"/>
<dbReference type="SUPFAM" id="SSF55347">
    <property type="entry name" value="Glyceraldehyde-3-phosphate dehydrogenase-like, C-terminal domain"/>
    <property type="match status" value="1"/>
</dbReference>
<dbReference type="GO" id="GO:0050661">
    <property type="term" value="F:NADP binding"/>
    <property type="evidence" value="ECO:0007669"/>
    <property type="project" value="UniProtKB-UniRule"/>
</dbReference>
<dbReference type="AlphaFoldDB" id="A0A6H9WTC3"/>
<dbReference type="GO" id="GO:0009089">
    <property type="term" value="P:lysine biosynthetic process via diaminopimelate"/>
    <property type="evidence" value="ECO:0007669"/>
    <property type="project" value="UniProtKB-UniRule"/>
</dbReference>
<dbReference type="EMBL" id="WBJY01000001">
    <property type="protein sequence ID" value="KAB1649935.1"/>
    <property type="molecule type" value="Genomic_DNA"/>
</dbReference>
<dbReference type="PROSITE" id="PS01298">
    <property type="entry name" value="DAPB"/>
    <property type="match status" value="1"/>
</dbReference>
<evidence type="ECO:0000256" key="9">
    <source>
        <dbReference type="ARBA" id="ARBA00037922"/>
    </source>
</evidence>
<evidence type="ECO:0000256" key="10">
    <source>
        <dbReference type="ARBA" id="ARBA00038983"/>
    </source>
</evidence>
<evidence type="ECO:0000256" key="13">
    <source>
        <dbReference type="HAMAP-Rule" id="MF_00102"/>
    </source>
</evidence>
<evidence type="ECO:0000313" key="17">
    <source>
        <dbReference type="Proteomes" id="UP000431744"/>
    </source>
</evidence>
<sequence length="242" mass="25210">MSIAVAVHGATGRMGRFITRLVDEADDLTLHAGLSSDTPLAEADGADVLIDVSRIESSERAVSYALERGIDVVVGTSGWSVERIDRLEEEVPSGRGVIIVPNFSLGSVLGTHLSAVAGRFFDSVEIIEAHHDRKVDSPSGTAVRTAERIAGARADAGLAALVAPNDDQDARGSVVDGVAIHSVRLRGVVADQQVLFGGTGEVLSVRHETITQSAYERGVLMAIRAAPDATGVTVGLDALLGL</sequence>
<evidence type="ECO:0000256" key="8">
    <source>
        <dbReference type="ARBA" id="ARBA00023154"/>
    </source>
</evidence>
<feature type="binding site" evidence="13">
    <location>
        <begin position="140"/>
        <end position="141"/>
    </location>
    <ligand>
        <name>(S)-2,3,4,5-tetrahydrodipicolinate</name>
        <dbReference type="ChEBI" id="CHEBI:16845"/>
    </ligand>
</feature>
<dbReference type="PIRSF" id="PIRSF000161">
    <property type="entry name" value="DHPR"/>
    <property type="match status" value="1"/>
</dbReference>
<evidence type="ECO:0000313" key="16">
    <source>
        <dbReference type="EMBL" id="KAB1649935.1"/>
    </source>
</evidence>
<dbReference type="InterPro" id="IPR022663">
    <property type="entry name" value="DapB_C"/>
</dbReference>
<dbReference type="Pfam" id="PF05173">
    <property type="entry name" value="DapB_C"/>
    <property type="match status" value="1"/>
</dbReference>
<evidence type="ECO:0000256" key="4">
    <source>
        <dbReference type="ARBA" id="ARBA00022857"/>
    </source>
</evidence>
<accession>A0A6H9WTC3</accession>
<evidence type="ECO:0000259" key="15">
    <source>
        <dbReference type="Pfam" id="PF05173"/>
    </source>
</evidence>
<feature type="active site" description="Proton donor" evidence="13">
    <location>
        <position position="134"/>
    </location>
</feature>
<feature type="binding site" evidence="13">
    <location>
        <begin position="9"/>
        <end position="14"/>
    </location>
    <ligand>
        <name>NAD(+)</name>
        <dbReference type="ChEBI" id="CHEBI:57540"/>
    </ligand>
</feature>
<keyword evidence="7 13" id="KW-0520">NAD</keyword>
<evidence type="ECO:0000256" key="5">
    <source>
        <dbReference type="ARBA" id="ARBA00022915"/>
    </source>
</evidence>
<feature type="binding site" evidence="13">
    <location>
        <begin position="100"/>
        <end position="103"/>
    </location>
    <ligand>
        <name>NAD(+)</name>
        <dbReference type="ChEBI" id="CHEBI:57540"/>
    </ligand>
</feature>
<comment type="subcellular location">
    <subcellularLocation>
        <location evidence="13">Cytoplasm</location>
    </subcellularLocation>
</comment>
<evidence type="ECO:0000256" key="11">
    <source>
        <dbReference type="ARBA" id="ARBA00049080"/>
    </source>
</evidence>
<evidence type="ECO:0000256" key="1">
    <source>
        <dbReference type="ARBA" id="ARBA00006642"/>
    </source>
</evidence>
<organism evidence="16 17">
    <name type="scientific">Pseudoclavibacter endophyticus</name>
    <dbReference type="NCBI Taxonomy" id="1778590"/>
    <lineage>
        <taxon>Bacteria</taxon>
        <taxon>Bacillati</taxon>
        <taxon>Actinomycetota</taxon>
        <taxon>Actinomycetes</taxon>
        <taxon>Micrococcales</taxon>
        <taxon>Microbacteriaceae</taxon>
        <taxon>Pseudoclavibacter</taxon>
    </lineage>
</organism>
<dbReference type="GO" id="GO:0019877">
    <property type="term" value="P:diaminopimelate biosynthetic process"/>
    <property type="evidence" value="ECO:0007669"/>
    <property type="project" value="UniProtKB-UniRule"/>
</dbReference>
<keyword evidence="3 13" id="KW-0028">Amino-acid biosynthesis</keyword>
<evidence type="ECO:0000256" key="3">
    <source>
        <dbReference type="ARBA" id="ARBA00022605"/>
    </source>
</evidence>
<dbReference type="Pfam" id="PF01113">
    <property type="entry name" value="DapB_N"/>
    <property type="match status" value="1"/>
</dbReference>
<evidence type="ECO:0000259" key="14">
    <source>
        <dbReference type="Pfam" id="PF01113"/>
    </source>
</evidence>
<feature type="binding site" evidence="13">
    <location>
        <position position="131"/>
    </location>
    <ligand>
        <name>(S)-2,3,4,5-tetrahydrodipicolinate</name>
        <dbReference type="ChEBI" id="CHEBI:16845"/>
    </ligand>
</feature>
<dbReference type="RefSeq" id="WP_158028519.1">
    <property type="nucleotide sequence ID" value="NZ_BMHG01000001.1"/>
</dbReference>
<keyword evidence="6 13" id="KW-0560">Oxidoreductase</keyword>
<dbReference type="Proteomes" id="UP000431744">
    <property type="component" value="Unassembled WGS sequence"/>
</dbReference>
<feature type="active site" description="Proton donor/acceptor" evidence="13">
    <location>
        <position position="130"/>
    </location>
</feature>
<dbReference type="Gene3D" id="3.40.50.720">
    <property type="entry name" value="NAD(P)-binding Rossmann-like Domain"/>
    <property type="match status" value="1"/>
</dbReference>
<dbReference type="EC" id="1.17.1.8" evidence="10 13"/>
<dbReference type="NCBIfam" id="TIGR00036">
    <property type="entry name" value="dapB"/>
    <property type="match status" value="1"/>
</dbReference>
<dbReference type="Gene3D" id="3.30.360.10">
    <property type="entry name" value="Dihydrodipicolinate Reductase, domain 2"/>
    <property type="match status" value="1"/>
</dbReference>
<dbReference type="InterPro" id="IPR022664">
    <property type="entry name" value="DapB_N_CS"/>
</dbReference>
<comment type="subunit">
    <text evidence="13">Homotetramer.</text>
</comment>
<comment type="similarity">
    <text evidence="1 13">Belongs to the DapB family.</text>
</comment>
<comment type="pathway">
    <text evidence="9 13">Amino-acid biosynthesis; L-lysine biosynthesis via DAP pathway; (S)-tetrahydrodipicolinate from L-aspartate: step 4/4.</text>
</comment>
<dbReference type="SUPFAM" id="SSF51735">
    <property type="entry name" value="NAD(P)-binding Rossmann-fold domains"/>
    <property type="match status" value="1"/>
</dbReference>
<dbReference type="InterPro" id="IPR036291">
    <property type="entry name" value="NAD(P)-bd_dom_sf"/>
</dbReference>
<keyword evidence="2 13" id="KW-0963">Cytoplasm</keyword>
<name>A0A6H9WTC3_9MICO</name>
<dbReference type="GO" id="GO:0008839">
    <property type="term" value="F:4-hydroxy-tetrahydrodipicolinate reductase"/>
    <property type="evidence" value="ECO:0007669"/>
    <property type="project" value="UniProtKB-UniRule"/>
</dbReference>
<keyword evidence="4 13" id="KW-0521">NADP</keyword>
<comment type="catalytic activity">
    <reaction evidence="11 13">
        <text>(S)-2,3,4,5-tetrahydrodipicolinate + NADP(+) + H2O = (2S,4S)-4-hydroxy-2,3,4,5-tetrahydrodipicolinate + NADPH + H(+)</text>
        <dbReference type="Rhea" id="RHEA:35331"/>
        <dbReference type="ChEBI" id="CHEBI:15377"/>
        <dbReference type="ChEBI" id="CHEBI:15378"/>
        <dbReference type="ChEBI" id="CHEBI:16845"/>
        <dbReference type="ChEBI" id="CHEBI:57783"/>
        <dbReference type="ChEBI" id="CHEBI:58349"/>
        <dbReference type="ChEBI" id="CHEBI:67139"/>
        <dbReference type="EC" id="1.17.1.8"/>
    </reaction>
</comment>
<feature type="domain" description="Dihydrodipicolinate reductase C-terminal" evidence="15">
    <location>
        <begin position="113"/>
        <end position="238"/>
    </location>
</feature>
<dbReference type="CDD" id="cd02274">
    <property type="entry name" value="DHDPR_N"/>
    <property type="match status" value="1"/>
</dbReference>
<comment type="caution">
    <text evidence="13">Was originally thought to be a dihydrodipicolinate reductase (DHDPR), catalyzing the conversion of dihydrodipicolinate to tetrahydrodipicolinate. However, it was shown in E.coli that the substrate of the enzymatic reaction is not dihydrodipicolinate (DHDP) but in fact (2S,4S)-4-hydroxy-2,3,4,5-tetrahydrodipicolinic acid (HTPA), the product released by the DapA-catalyzed reaction.</text>
</comment>
<keyword evidence="5 13" id="KW-0220">Diaminopimelate biosynthesis</keyword>
<keyword evidence="17" id="KW-1185">Reference proteome</keyword>
<keyword evidence="8 13" id="KW-0457">Lysine biosynthesis</keyword>
<evidence type="ECO:0000256" key="7">
    <source>
        <dbReference type="ARBA" id="ARBA00023027"/>
    </source>
</evidence>
<dbReference type="GO" id="GO:0005829">
    <property type="term" value="C:cytosol"/>
    <property type="evidence" value="ECO:0007669"/>
    <property type="project" value="TreeGrafter"/>
</dbReference>
<dbReference type="GO" id="GO:0051287">
    <property type="term" value="F:NAD binding"/>
    <property type="evidence" value="ECO:0007669"/>
    <property type="project" value="UniProtKB-UniRule"/>
</dbReference>
<dbReference type="GO" id="GO:0016726">
    <property type="term" value="F:oxidoreductase activity, acting on CH or CH2 groups, NAD or NADP as acceptor"/>
    <property type="evidence" value="ECO:0007669"/>
    <property type="project" value="UniProtKB-UniRule"/>
</dbReference>
<protein>
    <recommendedName>
        <fullName evidence="10 13">4-hydroxy-tetrahydrodipicolinate reductase</fullName>
        <shortName evidence="13">HTPA reductase</shortName>
        <ecNumber evidence="10 13">1.17.1.8</ecNumber>
    </recommendedName>
</protein>
<dbReference type="InterPro" id="IPR023940">
    <property type="entry name" value="DHDPR_bac"/>
</dbReference>
<comment type="caution">
    <text evidence="16">The sequence shown here is derived from an EMBL/GenBank/DDBJ whole genome shotgun (WGS) entry which is preliminary data.</text>
</comment>
<evidence type="ECO:0000256" key="2">
    <source>
        <dbReference type="ARBA" id="ARBA00022490"/>
    </source>
</evidence>